<dbReference type="GO" id="GO:0034599">
    <property type="term" value="P:cellular response to oxidative stress"/>
    <property type="evidence" value="ECO:0007669"/>
    <property type="project" value="TreeGrafter"/>
</dbReference>
<dbReference type="OrthoDB" id="9814618at2"/>
<dbReference type="PANTHER" id="PTHR45694">
    <property type="entry name" value="GLUTAREDOXIN 2"/>
    <property type="match status" value="1"/>
</dbReference>
<dbReference type="InterPro" id="IPR011767">
    <property type="entry name" value="GLR_AS"/>
</dbReference>
<organism evidence="9 10">
    <name type="scientific">Azospirillum griseum</name>
    <dbReference type="NCBI Taxonomy" id="2496639"/>
    <lineage>
        <taxon>Bacteria</taxon>
        <taxon>Pseudomonadati</taxon>
        <taxon>Pseudomonadota</taxon>
        <taxon>Alphaproteobacteria</taxon>
        <taxon>Rhodospirillales</taxon>
        <taxon>Azospirillaceae</taxon>
        <taxon>Azospirillum</taxon>
    </lineage>
</organism>
<dbReference type="InterPro" id="IPR002109">
    <property type="entry name" value="Glutaredoxin"/>
</dbReference>
<dbReference type="GO" id="GO:0005737">
    <property type="term" value="C:cytoplasm"/>
    <property type="evidence" value="ECO:0007669"/>
    <property type="project" value="TreeGrafter"/>
</dbReference>
<dbReference type="NCBIfam" id="TIGR02181">
    <property type="entry name" value="GRX_bact"/>
    <property type="match status" value="1"/>
</dbReference>
<dbReference type="SUPFAM" id="SSF52833">
    <property type="entry name" value="Thioredoxin-like"/>
    <property type="match status" value="1"/>
</dbReference>
<comment type="similarity">
    <text evidence="2 7">Belongs to the glutaredoxin family.</text>
</comment>
<keyword evidence="6 7" id="KW-0676">Redox-active center</keyword>
<evidence type="ECO:0000256" key="5">
    <source>
        <dbReference type="ARBA" id="ARBA00023157"/>
    </source>
</evidence>
<evidence type="ECO:0000256" key="1">
    <source>
        <dbReference type="ARBA" id="ARBA00002549"/>
    </source>
</evidence>
<evidence type="ECO:0000256" key="7">
    <source>
        <dbReference type="RuleBase" id="RU364065"/>
    </source>
</evidence>
<reference evidence="9 10" key="1">
    <citation type="submission" date="2018-12" db="EMBL/GenBank/DDBJ databases">
        <authorList>
            <person name="Yang Y."/>
        </authorList>
    </citation>
    <scope>NUCLEOTIDE SEQUENCE [LARGE SCALE GENOMIC DNA]</scope>
    <source>
        <strain evidence="9 10">L-25-5w-1</strain>
    </source>
</reference>
<comment type="caution">
    <text evidence="9">The sequence shown here is derived from an EMBL/GenBank/DDBJ whole genome shotgun (WGS) entry which is preliminary data.</text>
</comment>
<feature type="domain" description="Glutaredoxin" evidence="8">
    <location>
        <begin position="4"/>
        <end position="62"/>
    </location>
</feature>
<dbReference type="CDD" id="cd03418">
    <property type="entry name" value="GRX_GRXb_1_3_like"/>
    <property type="match status" value="1"/>
</dbReference>
<name>A0A3S0KAY6_9PROT</name>
<dbReference type="GO" id="GO:0045454">
    <property type="term" value="P:cell redox homeostasis"/>
    <property type="evidence" value="ECO:0007669"/>
    <property type="project" value="InterPro"/>
</dbReference>
<dbReference type="RefSeq" id="WP_126615799.1">
    <property type="nucleotide sequence ID" value="NZ_JBHUCY010000043.1"/>
</dbReference>
<keyword evidence="4 7" id="KW-0249">Electron transport</keyword>
<dbReference type="InterPro" id="IPR011900">
    <property type="entry name" value="GRX_bact"/>
</dbReference>
<dbReference type="InterPro" id="IPR036249">
    <property type="entry name" value="Thioredoxin-like_sf"/>
</dbReference>
<accession>A0A3S0KAY6</accession>
<dbReference type="InterPro" id="IPR014025">
    <property type="entry name" value="Glutaredoxin_subgr"/>
</dbReference>
<sequence>MAEVVIYTTPFCPYCSRAKRLLQSKGVTYQEIDLYEQPNRRDEMVNRAGGRTTVPQIFIDGQAYGGSDDIHDLDRQGKLDGLLGVAA</sequence>
<keyword evidence="7" id="KW-0963">Cytoplasm</keyword>
<dbReference type="PROSITE" id="PS51354">
    <property type="entry name" value="GLUTAREDOXIN_2"/>
    <property type="match status" value="1"/>
</dbReference>
<evidence type="ECO:0000256" key="6">
    <source>
        <dbReference type="ARBA" id="ARBA00023284"/>
    </source>
</evidence>
<dbReference type="EMBL" id="RXMA01000010">
    <property type="protein sequence ID" value="RTR19884.1"/>
    <property type="molecule type" value="Genomic_DNA"/>
</dbReference>
<evidence type="ECO:0000313" key="9">
    <source>
        <dbReference type="EMBL" id="RTR19884.1"/>
    </source>
</evidence>
<keyword evidence="3 7" id="KW-0813">Transport</keyword>
<dbReference type="PANTHER" id="PTHR45694:SF18">
    <property type="entry name" value="GLUTAREDOXIN-1-RELATED"/>
    <property type="match status" value="1"/>
</dbReference>
<evidence type="ECO:0000313" key="10">
    <source>
        <dbReference type="Proteomes" id="UP000277007"/>
    </source>
</evidence>
<evidence type="ECO:0000259" key="8">
    <source>
        <dbReference type="Pfam" id="PF00462"/>
    </source>
</evidence>
<proteinExistence type="inferred from homology"/>
<comment type="function">
    <text evidence="1 7">Has a glutathione-disulfide oxidoreductase activity in the presence of NADPH and glutathione reductase. Reduces low molecular weight disulfides and proteins.</text>
</comment>
<dbReference type="GO" id="GO:0015038">
    <property type="term" value="F:glutathione disulfide oxidoreductase activity"/>
    <property type="evidence" value="ECO:0007669"/>
    <property type="project" value="UniProtKB-UniRule"/>
</dbReference>
<gene>
    <name evidence="9" type="primary">grxC</name>
    <name evidence="9" type="ORF">EJ903_12880</name>
</gene>
<dbReference type="Gene3D" id="3.40.30.10">
    <property type="entry name" value="Glutaredoxin"/>
    <property type="match status" value="1"/>
</dbReference>
<evidence type="ECO:0000256" key="2">
    <source>
        <dbReference type="ARBA" id="ARBA00007787"/>
    </source>
</evidence>
<evidence type="ECO:0000256" key="4">
    <source>
        <dbReference type="ARBA" id="ARBA00022982"/>
    </source>
</evidence>
<dbReference type="PRINTS" id="PR00160">
    <property type="entry name" value="GLUTAREDOXIN"/>
</dbReference>
<dbReference type="AlphaFoldDB" id="A0A3S0KAY6"/>
<dbReference type="Pfam" id="PF00462">
    <property type="entry name" value="Glutaredoxin"/>
    <property type="match status" value="1"/>
</dbReference>
<dbReference type="PROSITE" id="PS00195">
    <property type="entry name" value="GLUTAREDOXIN_1"/>
    <property type="match status" value="1"/>
</dbReference>
<dbReference type="Proteomes" id="UP000277007">
    <property type="component" value="Unassembled WGS sequence"/>
</dbReference>
<keyword evidence="10" id="KW-1185">Reference proteome</keyword>
<keyword evidence="5" id="KW-1015">Disulfide bond</keyword>
<protein>
    <recommendedName>
        <fullName evidence="7">Glutaredoxin</fullName>
    </recommendedName>
</protein>
<evidence type="ECO:0000256" key="3">
    <source>
        <dbReference type="ARBA" id="ARBA00022448"/>
    </source>
</evidence>